<name>A0ABU5N012_9BACT</name>
<dbReference type="Proteomes" id="UP001290861">
    <property type="component" value="Unassembled WGS sequence"/>
</dbReference>
<evidence type="ECO:0000313" key="1">
    <source>
        <dbReference type="EMBL" id="MDZ8119686.1"/>
    </source>
</evidence>
<gene>
    <name evidence="1" type="ORF">P9H32_13740</name>
</gene>
<accession>A0ABU5N012</accession>
<dbReference type="RefSeq" id="WP_322609471.1">
    <property type="nucleotide sequence ID" value="NZ_JARVCO010000012.1"/>
</dbReference>
<dbReference type="EMBL" id="JARVCO010000012">
    <property type="protein sequence ID" value="MDZ8119686.1"/>
    <property type="molecule type" value="Genomic_DNA"/>
</dbReference>
<keyword evidence="2" id="KW-1185">Reference proteome</keyword>
<comment type="caution">
    <text evidence="1">The sequence shown here is derived from an EMBL/GenBank/DDBJ whole genome shotgun (WGS) entry which is preliminary data.</text>
</comment>
<organism evidence="1 2">
    <name type="scientific">Pontiella agarivorans</name>
    <dbReference type="NCBI Taxonomy" id="3038953"/>
    <lineage>
        <taxon>Bacteria</taxon>
        <taxon>Pseudomonadati</taxon>
        <taxon>Kiritimatiellota</taxon>
        <taxon>Kiritimatiellia</taxon>
        <taxon>Kiritimatiellales</taxon>
        <taxon>Pontiellaceae</taxon>
        <taxon>Pontiella</taxon>
    </lineage>
</organism>
<protein>
    <submittedName>
        <fullName evidence="1">Uncharacterized protein</fullName>
    </submittedName>
</protein>
<sequence>MKNNTMTENRVQAEAFLRMHGNELKLIELYAADFRRIITDFETAYGRIPTADDLLWIESEVLGRDITD</sequence>
<reference evidence="1 2" key="1">
    <citation type="journal article" date="2024" name="Appl. Environ. Microbiol.">
        <title>Pontiella agarivorans sp. nov., a novel marine anaerobic bacterium capable of degrading macroalgal polysaccharides and fixing nitrogen.</title>
        <authorList>
            <person name="Liu N."/>
            <person name="Kivenson V."/>
            <person name="Peng X."/>
            <person name="Cui Z."/>
            <person name="Lankiewicz T.S."/>
            <person name="Gosselin K.M."/>
            <person name="English C.J."/>
            <person name="Blair E.M."/>
            <person name="O'Malley M.A."/>
            <person name="Valentine D.L."/>
        </authorList>
    </citation>
    <scope>NUCLEOTIDE SEQUENCE [LARGE SCALE GENOMIC DNA]</scope>
    <source>
        <strain evidence="1 2">NLcol2</strain>
    </source>
</reference>
<evidence type="ECO:0000313" key="2">
    <source>
        <dbReference type="Proteomes" id="UP001290861"/>
    </source>
</evidence>
<proteinExistence type="predicted"/>